<dbReference type="RefSeq" id="WP_268942404.1">
    <property type="nucleotide sequence ID" value="NZ_JAPTYD010000016.1"/>
</dbReference>
<evidence type="ECO:0000313" key="2">
    <source>
        <dbReference type="Proteomes" id="UP001149822"/>
    </source>
</evidence>
<reference evidence="1" key="1">
    <citation type="submission" date="2022-12" db="EMBL/GenBank/DDBJ databases">
        <title>Paracoccus sp. EF6 isolated from a lake water.</title>
        <authorList>
            <person name="Liu H."/>
        </authorList>
    </citation>
    <scope>NUCLEOTIDE SEQUENCE</scope>
    <source>
        <strain evidence="1">EF6</strain>
    </source>
</reference>
<dbReference type="Proteomes" id="UP001149822">
    <property type="component" value="Unassembled WGS sequence"/>
</dbReference>
<evidence type="ECO:0008006" key="3">
    <source>
        <dbReference type="Google" id="ProtNLM"/>
    </source>
</evidence>
<name>A0ABT4J7F8_9RHOB</name>
<dbReference type="EMBL" id="JAPTYD010000016">
    <property type="protein sequence ID" value="MCZ0962381.1"/>
    <property type="molecule type" value="Genomic_DNA"/>
</dbReference>
<comment type="caution">
    <text evidence="1">The sequence shown here is derived from an EMBL/GenBank/DDBJ whole genome shotgun (WGS) entry which is preliminary data.</text>
</comment>
<protein>
    <recommendedName>
        <fullName evidence="3">DUF695 domain-containing protein</fullName>
    </recommendedName>
</protein>
<accession>A0ABT4J7F8</accession>
<sequence length="298" mass="33342">MNIIVDSMAVIIPQCEAGALGIGEVRATLELRIEEDGASTLGAEDQRVDQLLTISEAHHLTLVARTRLRQDQAVIADLDKISDLARQFEPLVARVLLGRSRDWNGSNWIGRLDDAALEAWMEIKALFEDLETERWTTDTVVWDAAEFVYPGHDVTSVTTDAELTQFAEAYVAEAERENIHLHYGSRGEGASAMRELLFEIRENLRADDEEDWAEEYQELKGAISNAAQDFLASDEDAEGDIVFYAQKSHDEGWQAAFTRGSGLELTRFATGAQAEELLRDPSTATHIVFNRGDEDWIK</sequence>
<evidence type="ECO:0000313" key="1">
    <source>
        <dbReference type="EMBL" id="MCZ0962381.1"/>
    </source>
</evidence>
<gene>
    <name evidence="1" type="ORF">OU682_12205</name>
</gene>
<organism evidence="1 2">
    <name type="scientific">Paracoccus benzoatiresistens</name>
    <dbReference type="NCBI Taxonomy" id="2997341"/>
    <lineage>
        <taxon>Bacteria</taxon>
        <taxon>Pseudomonadati</taxon>
        <taxon>Pseudomonadota</taxon>
        <taxon>Alphaproteobacteria</taxon>
        <taxon>Rhodobacterales</taxon>
        <taxon>Paracoccaceae</taxon>
        <taxon>Paracoccus</taxon>
    </lineage>
</organism>
<proteinExistence type="predicted"/>
<keyword evidence="2" id="KW-1185">Reference proteome</keyword>